<dbReference type="GO" id="GO:0003723">
    <property type="term" value="F:RNA binding"/>
    <property type="evidence" value="ECO:0007669"/>
    <property type="project" value="InterPro"/>
</dbReference>
<accession>A0AA36E4S6</accession>
<feature type="region of interest" description="Disordered" evidence="1">
    <location>
        <begin position="316"/>
        <end position="336"/>
    </location>
</feature>
<dbReference type="GO" id="GO:0000492">
    <property type="term" value="P:box C/D snoRNP assembly"/>
    <property type="evidence" value="ECO:0007669"/>
    <property type="project" value="TreeGrafter"/>
</dbReference>
<reference evidence="3" key="1">
    <citation type="submission" date="2023-04" db="EMBL/GenBank/DDBJ databases">
        <authorList>
            <person name="Vijverberg K."/>
            <person name="Xiong W."/>
            <person name="Schranz E."/>
        </authorList>
    </citation>
    <scope>NUCLEOTIDE SEQUENCE</scope>
</reference>
<feature type="region of interest" description="Disordered" evidence="1">
    <location>
        <begin position="183"/>
        <end position="209"/>
    </location>
</feature>
<feature type="compositionally biased region" description="Polar residues" evidence="1">
    <location>
        <begin position="183"/>
        <end position="194"/>
    </location>
</feature>
<dbReference type="EMBL" id="OX465080">
    <property type="protein sequence ID" value="CAI9282238.1"/>
    <property type="molecule type" value="Genomic_DNA"/>
</dbReference>
<evidence type="ECO:0000259" key="2">
    <source>
        <dbReference type="Pfam" id="PF10453"/>
    </source>
</evidence>
<dbReference type="PANTHER" id="PTHR13309:SF0">
    <property type="entry name" value="FMR1-INTERACTING PROTEIN NUFIP1"/>
    <property type="match status" value="1"/>
</dbReference>
<evidence type="ECO:0000313" key="4">
    <source>
        <dbReference type="Proteomes" id="UP001177003"/>
    </source>
</evidence>
<keyword evidence="4" id="KW-1185">Reference proteome</keyword>
<dbReference type="GO" id="GO:0005634">
    <property type="term" value="C:nucleus"/>
    <property type="evidence" value="ECO:0007669"/>
    <property type="project" value="TreeGrafter"/>
</dbReference>
<evidence type="ECO:0000313" key="3">
    <source>
        <dbReference type="EMBL" id="CAI9282238.1"/>
    </source>
</evidence>
<feature type="compositionally biased region" description="Basic residues" evidence="1">
    <location>
        <begin position="422"/>
        <end position="433"/>
    </location>
</feature>
<feature type="region of interest" description="Disordered" evidence="1">
    <location>
        <begin position="411"/>
        <end position="460"/>
    </location>
</feature>
<dbReference type="InterPro" id="IPR039136">
    <property type="entry name" value="NUFIP1-like"/>
</dbReference>
<feature type="compositionally biased region" description="Basic and acidic residues" evidence="1">
    <location>
        <begin position="411"/>
        <end position="421"/>
    </location>
</feature>
<protein>
    <recommendedName>
        <fullName evidence="2">FMR1-interacting protein 1 conserved domain-containing protein</fullName>
    </recommendedName>
</protein>
<sequence>MNPHHNSNQNPATPSAAQQVNSVTNQQTCNGNVGGLLPNNRPIAPPSCFMNFPNQPFPLQNTMAQFPTGFPGFNPQQNFNPFPVNQFNPCQQQAQFFPNNSMNRPVYNPNVALPNEQVIMQNTIQNIYQLLQLQSQSQNPNYPQCPPGNFPMFQNQIPNLMSHQNPGFLPNQQFSMPNFNGSLQHANQGQQLQGNPFLPHAPNSVQPQQSPNLLLQNQIPQGVVPQNHNFLPNQMNPSGPMQHANQGQKGQQGTSILPQKPSPTVTNFQEKHGNNINGGWTSPHKNFTGDKKNDTSQSHKGFKSQFHHGKHAYNGNMNQAEGKNNAAVNSRHKNSISTKFEKKVPSLKYTEQEIKQWREARKKHYPTNVNKSKEEEASVLRRQQLKEILTKQAELGCEVADIPSHYLSGPEKHIQKHEKERFKKGKFQKKRGNKFQNDRITKKTRSENPNKPTENKRDPSLLQKLLTKDIKRDQNHLLQVFRFMVVNSFFSGQPKKPLRFPDVIVRETGAGEVAGEVAGEPDSLVVEGGEKVVEKVDVDSDEEEGEITD</sequence>
<dbReference type="AlphaFoldDB" id="A0AA36E4S6"/>
<proteinExistence type="predicted"/>
<feature type="compositionally biased region" description="Basic and acidic residues" evidence="1">
    <location>
        <begin position="436"/>
        <end position="459"/>
    </location>
</feature>
<name>A0AA36E4S6_LACSI</name>
<feature type="region of interest" description="Disordered" evidence="1">
    <location>
        <begin position="1"/>
        <end position="20"/>
    </location>
</feature>
<feature type="domain" description="FMR1-interacting protein 1 conserved" evidence="2">
    <location>
        <begin position="344"/>
        <end position="377"/>
    </location>
</feature>
<gene>
    <name evidence="3" type="ORF">LSALG_LOCUS21887</name>
</gene>
<feature type="region of interest" description="Disordered" evidence="1">
    <location>
        <begin position="234"/>
        <end position="302"/>
    </location>
</feature>
<evidence type="ECO:0000256" key="1">
    <source>
        <dbReference type="SAM" id="MobiDB-lite"/>
    </source>
</evidence>
<dbReference type="PANTHER" id="PTHR13309">
    <property type="entry name" value="NUCLEAR FRAGILE X MENTAL RETARDATION PROTEIN INTERACTING PROTEIN 1"/>
    <property type="match status" value="1"/>
</dbReference>
<feature type="compositionally biased region" description="Polar residues" evidence="1">
    <location>
        <begin position="316"/>
        <end position="328"/>
    </location>
</feature>
<dbReference type="Proteomes" id="UP001177003">
    <property type="component" value="Chromosome 4"/>
</dbReference>
<dbReference type="InterPro" id="IPR019496">
    <property type="entry name" value="NUFIP1_cons_dom"/>
</dbReference>
<feature type="compositionally biased region" description="Polar residues" evidence="1">
    <location>
        <begin position="234"/>
        <end position="285"/>
    </location>
</feature>
<organism evidence="3 4">
    <name type="scientific">Lactuca saligna</name>
    <name type="common">Willowleaf lettuce</name>
    <dbReference type="NCBI Taxonomy" id="75948"/>
    <lineage>
        <taxon>Eukaryota</taxon>
        <taxon>Viridiplantae</taxon>
        <taxon>Streptophyta</taxon>
        <taxon>Embryophyta</taxon>
        <taxon>Tracheophyta</taxon>
        <taxon>Spermatophyta</taxon>
        <taxon>Magnoliopsida</taxon>
        <taxon>eudicotyledons</taxon>
        <taxon>Gunneridae</taxon>
        <taxon>Pentapetalae</taxon>
        <taxon>asterids</taxon>
        <taxon>campanulids</taxon>
        <taxon>Asterales</taxon>
        <taxon>Asteraceae</taxon>
        <taxon>Cichorioideae</taxon>
        <taxon>Cichorieae</taxon>
        <taxon>Lactucinae</taxon>
        <taxon>Lactuca</taxon>
    </lineage>
</organism>
<dbReference type="Pfam" id="PF10453">
    <property type="entry name" value="NUFIP1"/>
    <property type="match status" value="1"/>
</dbReference>